<feature type="transmembrane region" description="Helical" evidence="9">
    <location>
        <begin position="318"/>
        <end position="339"/>
    </location>
</feature>
<evidence type="ECO:0000256" key="8">
    <source>
        <dbReference type="ARBA" id="ARBA00023136"/>
    </source>
</evidence>
<dbReference type="GO" id="GO:0005886">
    <property type="term" value="C:plasma membrane"/>
    <property type="evidence" value="ECO:0007669"/>
    <property type="project" value="UniProtKB-SubCell"/>
</dbReference>
<feature type="transmembrane region" description="Helical" evidence="9">
    <location>
        <begin position="29"/>
        <end position="49"/>
    </location>
</feature>
<dbReference type="GO" id="GO:0032217">
    <property type="term" value="F:riboflavin transmembrane transporter activity"/>
    <property type="evidence" value="ECO:0007669"/>
    <property type="project" value="UniProtKB-UniRule"/>
</dbReference>
<dbReference type="Pfam" id="PF06237">
    <property type="entry name" value="SLC52_ribofla_tr"/>
    <property type="match status" value="1"/>
</dbReference>
<keyword evidence="5 9" id="KW-1003">Cell membrane</keyword>
<evidence type="ECO:0000256" key="4">
    <source>
        <dbReference type="ARBA" id="ARBA00022448"/>
    </source>
</evidence>
<proteinExistence type="inferred from homology"/>
<keyword evidence="8 9" id="KW-0472">Membrane</keyword>
<evidence type="ECO:0000256" key="9">
    <source>
        <dbReference type="RuleBase" id="RU368035"/>
    </source>
</evidence>
<comment type="catalytic activity">
    <reaction evidence="1 9">
        <text>riboflavin(in) = riboflavin(out)</text>
        <dbReference type="Rhea" id="RHEA:35015"/>
        <dbReference type="ChEBI" id="CHEBI:57986"/>
    </reaction>
</comment>
<evidence type="ECO:0000256" key="6">
    <source>
        <dbReference type="ARBA" id="ARBA00022692"/>
    </source>
</evidence>
<dbReference type="WBParaSite" id="HPBE_0002284101-mRNA-1">
    <property type="protein sequence ID" value="HPBE_0002284101-mRNA-1"/>
    <property type="gene ID" value="HPBE_0002284101"/>
</dbReference>
<reference evidence="12" key="2">
    <citation type="submission" date="2019-09" db="UniProtKB">
        <authorList>
            <consortium name="WormBaseParasite"/>
        </authorList>
    </citation>
    <scope>IDENTIFICATION</scope>
</reference>
<dbReference type="PANTHER" id="PTHR12929:SF10">
    <property type="entry name" value="RIBOFLAVIN TRANSPORTER"/>
    <property type="match status" value="1"/>
</dbReference>
<dbReference type="OrthoDB" id="9995836at2759"/>
<evidence type="ECO:0000313" key="12">
    <source>
        <dbReference type="WBParaSite" id="HPBE_0002284101-mRNA-1"/>
    </source>
</evidence>
<evidence type="ECO:0000256" key="1">
    <source>
        <dbReference type="ARBA" id="ARBA00000215"/>
    </source>
</evidence>
<keyword evidence="4 9" id="KW-0813">Transport</keyword>
<gene>
    <name evidence="10" type="ORF">HPBE_LOCUS22840</name>
</gene>
<keyword evidence="7 9" id="KW-1133">Transmembrane helix</keyword>
<feature type="transmembrane region" description="Helical" evidence="9">
    <location>
        <begin position="182"/>
        <end position="201"/>
    </location>
</feature>
<sequence length="352" mass="38000">MGRIACIGPLIYAVIHKGCKSVEIPHTGLILALLILACACQLGLVFFWSDTVAIGSKRYSLALYLLLFGLAVVDAISNVLFIPFMAGFHPTYLNAFFVGMGFSSLIPSILSLIQGSGSYTCEGSVPHYSPPLFSAAIFFLIIFFSTCISTVAFVVLYYVAVQKNSPVHRRTCFQSAEEYKPLSTTSYVFILLTVSLVNAQMNGILPSVSSFSALPYSQATYHYSIALSNIMMPLASFLSFFVLVRKLPLLGMLSGISTATTAFLVYLAALSPAMIFNSKSTGSALSISASLLAAGLHSYLRVAFASRLRVSDESESRLFWNGVFTQIGSFTGSMVMLVVNLNGVFKSAPPCR</sequence>
<comment type="subcellular location">
    <subcellularLocation>
        <location evidence="2 9">Cell membrane</location>
        <topology evidence="2 9">Multi-pass membrane protein</topology>
    </subcellularLocation>
</comment>
<comment type="similarity">
    <text evidence="3 9">Belongs to the riboflavin transporter family.</text>
</comment>
<dbReference type="Proteomes" id="UP000050761">
    <property type="component" value="Unassembled WGS sequence"/>
</dbReference>
<evidence type="ECO:0000313" key="10">
    <source>
        <dbReference type="EMBL" id="VDP34980.1"/>
    </source>
</evidence>
<evidence type="ECO:0000313" key="11">
    <source>
        <dbReference type="Proteomes" id="UP000050761"/>
    </source>
</evidence>
<dbReference type="InterPro" id="IPR009357">
    <property type="entry name" value="Riboflavin_transptr"/>
</dbReference>
<feature type="transmembrane region" description="Helical" evidence="9">
    <location>
        <begin position="133"/>
        <end position="161"/>
    </location>
</feature>
<feature type="transmembrane region" description="Helical" evidence="9">
    <location>
        <begin position="282"/>
        <end position="306"/>
    </location>
</feature>
<feature type="transmembrane region" description="Helical" evidence="9">
    <location>
        <begin position="93"/>
        <end position="113"/>
    </location>
</feature>
<feature type="transmembrane region" description="Helical" evidence="9">
    <location>
        <begin position="256"/>
        <end position="276"/>
    </location>
</feature>
<dbReference type="PANTHER" id="PTHR12929">
    <property type="entry name" value="SOLUTE CARRIER FAMILY 52"/>
    <property type="match status" value="1"/>
</dbReference>
<keyword evidence="6 9" id="KW-0812">Transmembrane</keyword>
<evidence type="ECO:0000256" key="7">
    <source>
        <dbReference type="ARBA" id="ARBA00022989"/>
    </source>
</evidence>
<feature type="transmembrane region" description="Helical" evidence="9">
    <location>
        <begin position="61"/>
        <end position="81"/>
    </location>
</feature>
<feature type="transmembrane region" description="Helical" evidence="9">
    <location>
        <begin position="221"/>
        <end position="244"/>
    </location>
</feature>
<dbReference type="AlphaFoldDB" id="A0A183GJI8"/>
<dbReference type="EMBL" id="UZAH01034406">
    <property type="protein sequence ID" value="VDP34980.1"/>
    <property type="molecule type" value="Genomic_DNA"/>
</dbReference>
<protein>
    <recommendedName>
        <fullName evidence="9">Riboflavin transporter</fullName>
    </recommendedName>
</protein>
<comment type="function">
    <text evidence="9">Plasma membrane transporter mediating the uptake by cells of the water soluble vitamin B2/riboflavin that plays a key role in biochemical oxidation-reduction reactions of the carbohydrate, lipid, and amino acid metabolism.</text>
</comment>
<reference evidence="10 11" key="1">
    <citation type="submission" date="2018-11" db="EMBL/GenBank/DDBJ databases">
        <authorList>
            <consortium name="Pathogen Informatics"/>
        </authorList>
    </citation>
    <scope>NUCLEOTIDE SEQUENCE [LARGE SCALE GENOMIC DNA]</scope>
</reference>
<keyword evidence="11" id="KW-1185">Reference proteome</keyword>
<organism evidence="11 12">
    <name type="scientific">Heligmosomoides polygyrus</name>
    <name type="common">Parasitic roundworm</name>
    <dbReference type="NCBI Taxonomy" id="6339"/>
    <lineage>
        <taxon>Eukaryota</taxon>
        <taxon>Metazoa</taxon>
        <taxon>Ecdysozoa</taxon>
        <taxon>Nematoda</taxon>
        <taxon>Chromadorea</taxon>
        <taxon>Rhabditida</taxon>
        <taxon>Rhabditina</taxon>
        <taxon>Rhabditomorpha</taxon>
        <taxon>Strongyloidea</taxon>
        <taxon>Heligmosomidae</taxon>
        <taxon>Heligmosomoides</taxon>
    </lineage>
</organism>
<accession>A0A3P8CVS6</accession>
<evidence type="ECO:0000256" key="5">
    <source>
        <dbReference type="ARBA" id="ARBA00022475"/>
    </source>
</evidence>
<evidence type="ECO:0000256" key="2">
    <source>
        <dbReference type="ARBA" id="ARBA00004651"/>
    </source>
</evidence>
<name>A0A183GJI8_HELPZ</name>
<evidence type="ECO:0000256" key="3">
    <source>
        <dbReference type="ARBA" id="ARBA00006366"/>
    </source>
</evidence>
<accession>A0A183GJI8</accession>